<sequence length="249" mass="28914">MSNKICNDQVKDKLVLTEEVVDYLHDNSAISKKAALKAKENKKEMILKEVEDNKSLQLLINALRFSGQFQLASFLDNEEKIMAIKNGRRKGQLNVRLKPLKINTKSKCLRLADILHDTTMNKNVKCSCFTWMFKRDKNKRINDIKLFQSLSGAISETLMEESYRLKIIKFFEETLGILVYEIRRHENDILLQLICTSKQQLNGLASKLKHWNIDLKDDKLLNATNITDVKFGLFPEEHDMLVVSQELRN</sequence>
<accession>A0A7I8VTP3</accession>
<evidence type="ECO:0000313" key="1">
    <source>
        <dbReference type="EMBL" id="CAD5119685.1"/>
    </source>
</evidence>
<comment type="caution">
    <text evidence="1">The sequence shown here is derived from an EMBL/GenBank/DDBJ whole genome shotgun (WGS) entry which is preliminary data.</text>
</comment>
<evidence type="ECO:0000313" key="2">
    <source>
        <dbReference type="Proteomes" id="UP000549394"/>
    </source>
</evidence>
<proteinExistence type="predicted"/>
<dbReference type="Proteomes" id="UP000549394">
    <property type="component" value="Unassembled WGS sequence"/>
</dbReference>
<name>A0A7I8VTP3_9ANNE</name>
<reference evidence="1 2" key="1">
    <citation type="submission" date="2020-08" db="EMBL/GenBank/DDBJ databases">
        <authorList>
            <person name="Hejnol A."/>
        </authorList>
    </citation>
    <scope>NUCLEOTIDE SEQUENCE [LARGE SCALE GENOMIC DNA]</scope>
</reference>
<dbReference type="AlphaFoldDB" id="A0A7I8VTP3"/>
<dbReference type="EMBL" id="CAJFCJ010000011">
    <property type="protein sequence ID" value="CAD5119685.1"/>
    <property type="molecule type" value="Genomic_DNA"/>
</dbReference>
<keyword evidence="2" id="KW-1185">Reference proteome</keyword>
<organism evidence="1 2">
    <name type="scientific">Dimorphilus gyrociliatus</name>
    <dbReference type="NCBI Taxonomy" id="2664684"/>
    <lineage>
        <taxon>Eukaryota</taxon>
        <taxon>Metazoa</taxon>
        <taxon>Spiralia</taxon>
        <taxon>Lophotrochozoa</taxon>
        <taxon>Annelida</taxon>
        <taxon>Polychaeta</taxon>
        <taxon>Polychaeta incertae sedis</taxon>
        <taxon>Dinophilidae</taxon>
        <taxon>Dimorphilus</taxon>
    </lineage>
</organism>
<protein>
    <submittedName>
        <fullName evidence="1">Uncharacterized protein</fullName>
    </submittedName>
</protein>
<gene>
    <name evidence="1" type="ORF">DGYR_LOCUS7880</name>
</gene>